<dbReference type="PROSITE" id="PS50931">
    <property type="entry name" value="HTH_LYSR"/>
    <property type="match status" value="1"/>
</dbReference>
<dbReference type="Gene3D" id="3.40.190.10">
    <property type="entry name" value="Periplasmic binding protein-like II"/>
    <property type="match status" value="2"/>
</dbReference>
<accession>A0ABV7INC9</accession>
<dbReference type="EMBL" id="JBHRTQ010000001">
    <property type="protein sequence ID" value="MFC3172766.1"/>
    <property type="molecule type" value="Genomic_DNA"/>
</dbReference>
<evidence type="ECO:0000256" key="3">
    <source>
        <dbReference type="ARBA" id="ARBA00023125"/>
    </source>
</evidence>
<evidence type="ECO:0000313" key="6">
    <source>
        <dbReference type="EMBL" id="MFC3172766.1"/>
    </source>
</evidence>
<evidence type="ECO:0000256" key="4">
    <source>
        <dbReference type="ARBA" id="ARBA00023163"/>
    </source>
</evidence>
<dbReference type="Gene3D" id="1.10.10.10">
    <property type="entry name" value="Winged helix-like DNA-binding domain superfamily/Winged helix DNA-binding domain"/>
    <property type="match status" value="1"/>
</dbReference>
<evidence type="ECO:0000313" key="7">
    <source>
        <dbReference type="Proteomes" id="UP001595604"/>
    </source>
</evidence>
<evidence type="ECO:0000256" key="2">
    <source>
        <dbReference type="ARBA" id="ARBA00023015"/>
    </source>
</evidence>
<dbReference type="PANTHER" id="PTHR30346:SF28">
    <property type="entry name" value="HTH-TYPE TRANSCRIPTIONAL REGULATOR CYNR"/>
    <property type="match status" value="1"/>
</dbReference>
<proteinExistence type="inferred from homology"/>
<dbReference type="SUPFAM" id="SSF53850">
    <property type="entry name" value="Periplasmic binding protein-like II"/>
    <property type="match status" value="1"/>
</dbReference>
<dbReference type="RefSeq" id="WP_379508163.1">
    <property type="nucleotide sequence ID" value="NZ_JBHRTQ010000001.1"/>
</dbReference>
<keyword evidence="3" id="KW-0238">DNA-binding</keyword>
<dbReference type="InterPro" id="IPR036388">
    <property type="entry name" value="WH-like_DNA-bd_sf"/>
</dbReference>
<dbReference type="SUPFAM" id="SSF46785">
    <property type="entry name" value="Winged helix' DNA-binding domain"/>
    <property type="match status" value="1"/>
</dbReference>
<dbReference type="InterPro" id="IPR036390">
    <property type="entry name" value="WH_DNA-bd_sf"/>
</dbReference>
<comment type="similarity">
    <text evidence="1">Belongs to the LysR transcriptional regulatory family.</text>
</comment>
<dbReference type="Proteomes" id="UP001595604">
    <property type="component" value="Unassembled WGS sequence"/>
</dbReference>
<organism evidence="6 7">
    <name type="scientific">Novosphingobium bradum</name>
    <dbReference type="NCBI Taxonomy" id="1737444"/>
    <lineage>
        <taxon>Bacteria</taxon>
        <taxon>Pseudomonadati</taxon>
        <taxon>Pseudomonadota</taxon>
        <taxon>Alphaproteobacteria</taxon>
        <taxon>Sphingomonadales</taxon>
        <taxon>Sphingomonadaceae</taxon>
        <taxon>Novosphingobium</taxon>
    </lineage>
</organism>
<dbReference type="Pfam" id="PF00126">
    <property type="entry name" value="HTH_1"/>
    <property type="match status" value="1"/>
</dbReference>
<name>A0ABV7INC9_9SPHN</name>
<feature type="domain" description="HTH lysR-type" evidence="5">
    <location>
        <begin position="1"/>
        <end position="58"/>
    </location>
</feature>
<keyword evidence="2" id="KW-0805">Transcription regulation</keyword>
<dbReference type="PANTHER" id="PTHR30346">
    <property type="entry name" value="TRANSCRIPTIONAL DUAL REGULATOR HCAR-RELATED"/>
    <property type="match status" value="1"/>
</dbReference>
<gene>
    <name evidence="6" type="ORF">ACFOD9_00725</name>
</gene>
<comment type="caution">
    <text evidence="6">The sequence shown here is derived from an EMBL/GenBank/DDBJ whole genome shotgun (WGS) entry which is preliminary data.</text>
</comment>
<dbReference type="Pfam" id="PF03466">
    <property type="entry name" value="LysR_substrate"/>
    <property type="match status" value="1"/>
</dbReference>
<dbReference type="InterPro" id="IPR000847">
    <property type="entry name" value="LysR_HTH_N"/>
</dbReference>
<keyword evidence="4" id="KW-0804">Transcription</keyword>
<protein>
    <submittedName>
        <fullName evidence="6">LysR substrate-binding domain-containing protein</fullName>
    </submittedName>
</protein>
<dbReference type="PRINTS" id="PR00039">
    <property type="entry name" value="HTHLYSR"/>
</dbReference>
<evidence type="ECO:0000259" key="5">
    <source>
        <dbReference type="PROSITE" id="PS50931"/>
    </source>
</evidence>
<reference evidence="7" key="1">
    <citation type="journal article" date="2019" name="Int. J. Syst. Evol. Microbiol.">
        <title>The Global Catalogue of Microorganisms (GCM) 10K type strain sequencing project: providing services to taxonomists for standard genome sequencing and annotation.</title>
        <authorList>
            <consortium name="The Broad Institute Genomics Platform"/>
            <consortium name="The Broad Institute Genome Sequencing Center for Infectious Disease"/>
            <person name="Wu L."/>
            <person name="Ma J."/>
        </authorList>
    </citation>
    <scope>NUCLEOTIDE SEQUENCE [LARGE SCALE GENOMIC DNA]</scope>
    <source>
        <strain evidence="7">KCTC 42984</strain>
    </source>
</reference>
<dbReference type="CDD" id="cd08414">
    <property type="entry name" value="PBP2_LTTR_aromatics_like"/>
    <property type="match status" value="1"/>
</dbReference>
<sequence length="308" mass="32910">MDLRHMRHFVAVAEELHFGRAAQRLNMAQPPLSQSIRRLEAYLGVELLNRAKGGVSVSITPAGLSFLAQARRTLMQAEFATTMARRAAAGAADVRVSFVGPALYRVLPELVVNFREVAPSTQVHLFERSSAEQTAGLLAGELDVGIVIAGTTSLEGLEQRVIQRKPMVAAIPAGWPLAAQPSVTLAQLAAQPFIQPPQKYLEQAAAVNPLQARGYTPVITQEAAQVDTVLSLVGAGLGCSIVMGTACDTRLGGIVFLPISDLVPVRRSELVMIWQAEQMSEAKAMFIEAAGAYVAATPSLLDDSFLRG</sequence>
<dbReference type="InterPro" id="IPR005119">
    <property type="entry name" value="LysR_subst-bd"/>
</dbReference>
<keyword evidence="7" id="KW-1185">Reference proteome</keyword>
<evidence type="ECO:0000256" key="1">
    <source>
        <dbReference type="ARBA" id="ARBA00009437"/>
    </source>
</evidence>